<protein>
    <submittedName>
        <fullName evidence="1">Uncharacterized protein</fullName>
    </submittedName>
</protein>
<organism evidence="1 2">
    <name type="scientific">Rotaria sordida</name>
    <dbReference type="NCBI Taxonomy" id="392033"/>
    <lineage>
        <taxon>Eukaryota</taxon>
        <taxon>Metazoa</taxon>
        <taxon>Spiralia</taxon>
        <taxon>Gnathifera</taxon>
        <taxon>Rotifera</taxon>
        <taxon>Eurotatoria</taxon>
        <taxon>Bdelloidea</taxon>
        <taxon>Philodinida</taxon>
        <taxon>Philodinidae</taxon>
        <taxon>Rotaria</taxon>
    </lineage>
</organism>
<evidence type="ECO:0000313" key="1">
    <source>
        <dbReference type="EMBL" id="CAF4210852.1"/>
    </source>
</evidence>
<comment type="caution">
    <text evidence="1">The sequence shown here is derived from an EMBL/GenBank/DDBJ whole genome shotgun (WGS) entry which is preliminary data.</text>
</comment>
<dbReference type="AlphaFoldDB" id="A0A820CMI2"/>
<gene>
    <name evidence="1" type="ORF">JBS370_LOCUS36988</name>
</gene>
<proteinExistence type="predicted"/>
<dbReference type="EMBL" id="CAJOBD010015742">
    <property type="protein sequence ID" value="CAF4210852.1"/>
    <property type="molecule type" value="Genomic_DNA"/>
</dbReference>
<dbReference type="Proteomes" id="UP000663836">
    <property type="component" value="Unassembled WGS sequence"/>
</dbReference>
<evidence type="ECO:0000313" key="2">
    <source>
        <dbReference type="Proteomes" id="UP000663836"/>
    </source>
</evidence>
<accession>A0A820CMI2</accession>
<reference evidence="1" key="1">
    <citation type="submission" date="2021-02" db="EMBL/GenBank/DDBJ databases">
        <authorList>
            <person name="Nowell W R."/>
        </authorList>
    </citation>
    <scope>NUCLEOTIDE SEQUENCE</scope>
</reference>
<sequence>SNESLMDQLSQSYEYSISCSGVENPK</sequence>
<feature type="non-terminal residue" evidence="1">
    <location>
        <position position="1"/>
    </location>
</feature>
<name>A0A820CMI2_9BILA</name>